<evidence type="ECO:0000256" key="1">
    <source>
        <dbReference type="SAM" id="MobiDB-lite"/>
    </source>
</evidence>
<name>A0A182EY55_ONCOC</name>
<dbReference type="AlphaFoldDB" id="A0A182EY55"/>
<sequence>MAASLALSAHQRFKKSFKKTTRPIIKKNSSPAFPSAIATTITAQSATAANPLTPPNSDGSNYSTTPSPHDTQIAVHGGTTVVRGTTIAQAIVGHPENTVLHSSSVMLSPYSDHHNGIGCSPPQMVLFNYRFAFHWK</sequence>
<reference evidence="2 3" key="2">
    <citation type="submission" date="2018-08" db="EMBL/GenBank/DDBJ databases">
        <authorList>
            <person name="Laetsch R D."/>
            <person name="Stevens L."/>
            <person name="Kumar S."/>
            <person name="Blaxter L. M."/>
        </authorList>
    </citation>
    <scope>NUCLEOTIDE SEQUENCE [LARGE SCALE GENOMIC DNA]</scope>
</reference>
<proteinExistence type="predicted"/>
<evidence type="ECO:0000313" key="3">
    <source>
        <dbReference type="Proteomes" id="UP000271087"/>
    </source>
</evidence>
<gene>
    <name evidence="2" type="ORF">NOO_LOCUS13110</name>
</gene>
<accession>A0A182EY55</accession>
<organism evidence="4">
    <name type="scientific">Onchocerca ochengi</name>
    <name type="common">Filarial nematode worm</name>
    <dbReference type="NCBI Taxonomy" id="42157"/>
    <lineage>
        <taxon>Eukaryota</taxon>
        <taxon>Metazoa</taxon>
        <taxon>Ecdysozoa</taxon>
        <taxon>Nematoda</taxon>
        <taxon>Chromadorea</taxon>
        <taxon>Rhabditida</taxon>
        <taxon>Spirurina</taxon>
        <taxon>Spiruromorpha</taxon>
        <taxon>Filarioidea</taxon>
        <taxon>Onchocercidae</taxon>
        <taxon>Onchocerca</taxon>
    </lineage>
</organism>
<dbReference type="OrthoDB" id="10492659at2759"/>
<evidence type="ECO:0000313" key="4">
    <source>
        <dbReference type="WBParaSite" id="nOo.2.0.1.t13110-RA"/>
    </source>
</evidence>
<dbReference type="STRING" id="42157.A0A182EY55"/>
<dbReference type="WBParaSite" id="nOo.2.0.1.t13110-RA">
    <property type="protein sequence ID" value="nOo.2.0.1.t13110-RA"/>
    <property type="gene ID" value="nOo.2.0.1.g13110"/>
</dbReference>
<dbReference type="Proteomes" id="UP000271087">
    <property type="component" value="Unassembled WGS sequence"/>
</dbReference>
<evidence type="ECO:0000313" key="2">
    <source>
        <dbReference type="EMBL" id="VDN00543.1"/>
    </source>
</evidence>
<keyword evidence="3" id="KW-1185">Reference proteome</keyword>
<feature type="region of interest" description="Disordered" evidence="1">
    <location>
        <begin position="46"/>
        <end position="72"/>
    </location>
</feature>
<protein>
    <submittedName>
        <fullName evidence="4">Pentatricopeptide repeat-containing protein</fullName>
    </submittedName>
</protein>
<reference evidence="4" key="1">
    <citation type="submission" date="2016-06" db="UniProtKB">
        <authorList>
            <consortium name="WormBaseParasite"/>
        </authorList>
    </citation>
    <scope>IDENTIFICATION</scope>
</reference>
<feature type="compositionally biased region" description="Polar residues" evidence="1">
    <location>
        <begin position="55"/>
        <end position="70"/>
    </location>
</feature>
<dbReference type="EMBL" id="UYRW01013561">
    <property type="protein sequence ID" value="VDN00543.1"/>
    <property type="molecule type" value="Genomic_DNA"/>
</dbReference>